<dbReference type="InterPro" id="IPR014843">
    <property type="entry name" value="Him1/Fmp52"/>
</dbReference>
<organism evidence="1 2">
    <name type="scientific">Bradyrhizobium shewense</name>
    <dbReference type="NCBI Taxonomy" id="1761772"/>
    <lineage>
        <taxon>Bacteria</taxon>
        <taxon>Pseudomonadati</taxon>
        <taxon>Pseudomonadota</taxon>
        <taxon>Alphaproteobacteria</taxon>
        <taxon>Hyphomicrobiales</taxon>
        <taxon>Nitrobacteraceae</taxon>
        <taxon>Bradyrhizobium</taxon>
    </lineage>
</organism>
<keyword evidence="2" id="KW-1185">Reference proteome</keyword>
<dbReference type="Proteomes" id="UP000199184">
    <property type="component" value="Unassembled WGS sequence"/>
</dbReference>
<dbReference type="PANTHER" id="PTHR14097">
    <property type="entry name" value="OXIDOREDUCTASE HTATIP2"/>
    <property type="match status" value="1"/>
</dbReference>
<proteinExistence type="predicted"/>
<sequence length="257" mass="27541">MARNLDMCRAWRSSRRRRRICRGNRFLYTWRAKLGLQSQDGMVMTTLLIVGATGLVGGRAMTLALADSRITRIIAPTRRALPAEERVTNPRLDDLIAGAGGEEWRADGAICALGTTRAAAGSAAAFRAIDYELVLLIARRLRDAGVGRLALVSSLGADPRSLFLYTRTKGEVEEAIGALAFPSLTILRPGFLDGERAESRPVQRAVRNVLDFASPLLPRVARVSAVTNVARQLIEAAVAGEPGTHVIGAGQLAEGGS</sequence>
<dbReference type="EMBL" id="FMAI01000005">
    <property type="protein sequence ID" value="SCB30592.1"/>
    <property type="molecule type" value="Genomic_DNA"/>
</dbReference>
<gene>
    <name evidence="1" type="ORF">GA0061098_1005184</name>
</gene>
<dbReference type="Gene3D" id="3.40.50.720">
    <property type="entry name" value="NAD(P)-binding Rossmann-like Domain"/>
    <property type="match status" value="1"/>
</dbReference>
<dbReference type="AlphaFoldDB" id="A0A1C3VS46"/>
<accession>A0A1C3VS46</accession>
<evidence type="ECO:0000313" key="2">
    <source>
        <dbReference type="Proteomes" id="UP000199184"/>
    </source>
</evidence>
<reference evidence="2" key="1">
    <citation type="submission" date="2016-08" db="EMBL/GenBank/DDBJ databases">
        <authorList>
            <person name="Varghese N."/>
            <person name="Submissions Spin"/>
        </authorList>
    </citation>
    <scope>NUCLEOTIDE SEQUENCE [LARGE SCALE GENOMIC DNA]</scope>
    <source>
        <strain evidence="2">ERR11</strain>
    </source>
</reference>
<name>A0A1C3VS46_9BRAD</name>
<dbReference type="Pfam" id="PF08732">
    <property type="entry name" value="HIM1"/>
    <property type="match status" value="1"/>
</dbReference>
<protein>
    <submittedName>
        <fullName evidence="1">Uncharacterized conserved protein YbjT, contains NAD(P)-binding and DUF2867 domains</fullName>
    </submittedName>
</protein>
<dbReference type="SUPFAM" id="SSF51735">
    <property type="entry name" value="NAD(P)-binding Rossmann-fold domains"/>
    <property type="match status" value="1"/>
</dbReference>
<dbReference type="PANTHER" id="PTHR14097:SF7">
    <property type="entry name" value="OXIDOREDUCTASE HTATIP2"/>
    <property type="match status" value="1"/>
</dbReference>
<evidence type="ECO:0000313" key="1">
    <source>
        <dbReference type="EMBL" id="SCB30592.1"/>
    </source>
</evidence>
<dbReference type="InterPro" id="IPR036291">
    <property type="entry name" value="NAD(P)-bd_dom_sf"/>
</dbReference>